<keyword evidence="7" id="KW-1185">Reference proteome</keyword>
<feature type="transmembrane region" description="Helical" evidence="3">
    <location>
        <begin position="179"/>
        <end position="200"/>
    </location>
</feature>
<gene>
    <name evidence="6" type="ORF">SAMN04489732_10214</name>
</gene>
<dbReference type="PANTHER" id="PTHR45947:SF3">
    <property type="entry name" value="SULFOQUINOVOSYL TRANSFERASE SQD2"/>
    <property type="match status" value="1"/>
</dbReference>
<feature type="domain" description="Glycosyl transferase family 1" evidence="4">
    <location>
        <begin position="481"/>
        <end position="634"/>
    </location>
</feature>
<evidence type="ECO:0000256" key="3">
    <source>
        <dbReference type="SAM" id="Phobius"/>
    </source>
</evidence>
<dbReference type="SUPFAM" id="SSF53756">
    <property type="entry name" value="UDP-Glycosyltransferase/glycogen phosphorylase"/>
    <property type="match status" value="1"/>
</dbReference>
<dbReference type="Pfam" id="PF00534">
    <property type="entry name" value="Glycos_transf_1"/>
    <property type="match status" value="1"/>
</dbReference>
<keyword evidence="1" id="KW-0328">Glycosyltransferase</keyword>
<dbReference type="InterPro" id="IPR028098">
    <property type="entry name" value="Glyco_trans_4-like_N"/>
</dbReference>
<feature type="domain" description="Glycosyltransferase subfamily 4-like N-terminal" evidence="5">
    <location>
        <begin position="298"/>
        <end position="471"/>
    </location>
</feature>
<evidence type="ECO:0000313" key="6">
    <source>
        <dbReference type="EMBL" id="SEO75860.1"/>
    </source>
</evidence>
<dbReference type="GO" id="GO:1901137">
    <property type="term" value="P:carbohydrate derivative biosynthetic process"/>
    <property type="evidence" value="ECO:0007669"/>
    <property type="project" value="UniProtKB-ARBA"/>
</dbReference>
<dbReference type="EMBL" id="FOEF01000002">
    <property type="protein sequence ID" value="SEO75860.1"/>
    <property type="molecule type" value="Genomic_DNA"/>
</dbReference>
<dbReference type="Pfam" id="PF13439">
    <property type="entry name" value="Glyco_transf_4"/>
    <property type="match status" value="1"/>
</dbReference>
<feature type="transmembrane region" description="Helical" evidence="3">
    <location>
        <begin position="151"/>
        <end position="173"/>
    </location>
</feature>
<sequence length="672" mass="69125">MTVLAIALALLGACFFAGSVSLQHDAVRAQRNGAVRLTRLARSRTWQAGALLGVAGTGLHLTALSLAPLAIVQPLGVLSLVLTVLAGRATATRRVRIAALAVCIGVGGFVLVSASGGSASPDVTTGAVVLAVLAGPVVAAAGLSCRGRGRCAGLAAAAAVLFGLGSAVLRAAALELSTVVTAAGFALGGAALLAAGGWLLQQAHAAGPTAVVVGATTVLDPLTAVTADQLLYGETPHLVPAMAVARLVLALLAVTGVLVLAGSLSDPPELDKEPLMADPLPPAGLRILLGADTFPPDINGAAHFTARLAHGLAGLGHDVHVLRPRPRADATDHGPLTVHDAPSLGTPFHPTFRIGRPGVGRAAEELLDRIRPDVVHVQSHFAVGRALLAAARRRGVPTVATNHFMPENLLGYVRLPSAVREALIRFAWRDLVRVYRGADTITTPTPRAADLLARNGIGRPVTVISCGVDLEHYAARATPSGGDAAVVFVGRLDAEKNVDELVRAVARVPRIRAEIVGDGSCRAALTELAAELGVADRVRFHGFVPDAELVRIYGRGQLFCMPGTAELQSLATMEAMAAGLPVVAADAMALPHLVHNGHNGYLYPPGDVAALAARLAELAGNEDRRAAMGAAGRQLVARHDLTRTLNRFETLYRPAAALQTAVADSGLEPARP</sequence>
<evidence type="ECO:0000259" key="4">
    <source>
        <dbReference type="Pfam" id="PF00534"/>
    </source>
</evidence>
<keyword evidence="3" id="KW-0812">Transmembrane</keyword>
<dbReference type="PANTHER" id="PTHR45947">
    <property type="entry name" value="SULFOQUINOVOSYL TRANSFERASE SQD2"/>
    <property type="match status" value="1"/>
</dbReference>
<protein>
    <submittedName>
        <fullName evidence="6">Glycosyltransferase involved in cell wall bisynthesis</fullName>
    </submittedName>
</protein>
<evidence type="ECO:0000256" key="1">
    <source>
        <dbReference type="ARBA" id="ARBA00022676"/>
    </source>
</evidence>
<evidence type="ECO:0000259" key="5">
    <source>
        <dbReference type="Pfam" id="PF13439"/>
    </source>
</evidence>
<feature type="transmembrane region" description="Helical" evidence="3">
    <location>
        <begin position="243"/>
        <end position="264"/>
    </location>
</feature>
<evidence type="ECO:0000256" key="2">
    <source>
        <dbReference type="ARBA" id="ARBA00022679"/>
    </source>
</evidence>
<accession>A0A1H8SAW8</accession>
<dbReference type="OrthoDB" id="9802525at2"/>
<organism evidence="6 7">
    <name type="scientific">Amycolatopsis saalfeldensis</name>
    <dbReference type="NCBI Taxonomy" id="394193"/>
    <lineage>
        <taxon>Bacteria</taxon>
        <taxon>Bacillati</taxon>
        <taxon>Actinomycetota</taxon>
        <taxon>Actinomycetes</taxon>
        <taxon>Pseudonocardiales</taxon>
        <taxon>Pseudonocardiaceae</taxon>
        <taxon>Amycolatopsis</taxon>
    </lineage>
</organism>
<keyword evidence="3" id="KW-1133">Transmembrane helix</keyword>
<dbReference type="Gene3D" id="3.40.50.2000">
    <property type="entry name" value="Glycogen Phosphorylase B"/>
    <property type="match status" value="2"/>
</dbReference>
<keyword evidence="2 6" id="KW-0808">Transferase</keyword>
<feature type="transmembrane region" description="Helical" evidence="3">
    <location>
        <begin position="97"/>
        <end position="117"/>
    </location>
</feature>
<dbReference type="Proteomes" id="UP000198582">
    <property type="component" value="Unassembled WGS sequence"/>
</dbReference>
<evidence type="ECO:0000313" key="7">
    <source>
        <dbReference type="Proteomes" id="UP000198582"/>
    </source>
</evidence>
<dbReference type="RefSeq" id="WP_091613031.1">
    <property type="nucleotide sequence ID" value="NZ_FOEF01000002.1"/>
</dbReference>
<dbReference type="STRING" id="394193.SAMN04489732_10214"/>
<dbReference type="InterPro" id="IPR050194">
    <property type="entry name" value="Glycosyltransferase_grp1"/>
</dbReference>
<proteinExistence type="predicted"/>
<reference evidence="6 7" key="1">
    <citation type="submission" date="2016-10" db="EMBL/GenBank/DDBJ databases">
        <authorList>
            <person name="de Groot N.N."/>
        </authorList>
    </citation>
    <scope>NUCLEOTIDE SEQUENCE [LARGE SCALE GENOMIC DNA]</scope>
    <source>
        <strain evidence="6 7">DSM 44993</strain>
    </source>
</reference>
<feature type="transmembrane region" description="Helical" evidence="3">
    <location>
        <begin position="61"/>
        <end position="85"/>
    </location>
</feature>
<keyword evidence="3" id="KW-0472">Membrane</keyword>
<name>A0A1H8SAW8_9PSEU</name>
<dbReference type="AlphaFoldDB" id="A0A1H8SAW8"/>
<feature type="transmembrane region" description="Helical" evidence="3">
    <location>
        <begin position="123"/>
        <end position="144"/>
    </location>
</feature>
<dbReference type="GO" id="GO:0016757">
    <property type="term" value="F:glycosyltransferase activity"/>
    <property type="evidence" value="ECO:0007669"/>
    <property type="project" value="UniProtKB-KW"/>
</dbReference>
<dbReference type="InterPro" id="IPR001296">
    <property type="entry name" value="Glyco_trans_1"/>
</dbReference>